<dbReference type="Gene3D" id="3.60.21.10">
    <property type="match status" value="1"/>
</dbReference>
<gene>
    <name evidence="3" type="ORF">GQR93_03800</name>
</gene>
<dbReference type="InterPro" id="IPR011152">
    <property type="entry name" value="Pesterase_MJ0912"/>
</dbReference>
<organism evidence="3 4">
    <name type="scientific">Lentilactobacillus hilgardii</name>
    <name type="common">Lactobacillus hilgardii</name>
    <dbReference type="NCBI Taxonomy" id="1588"/>
    <lineage>
        <taxon>Bacteria</taxon>
        <taxon>Bacillati</taxon>
        <taxon>Bacillota</taxon>
        <taxon>Bacilli</taxon>
        <taxon>Lactobacillales</taxon>
        <taxon>Lactobacillaceae</taxon>
        <taxon>Lentilactobacillus</taxon>
    </lineage>
</organism>
<dbReference type="EMBL" id="CP047121">
    <property type="protein sequence ID" value="QHB51399.1"/>
    <property type="molecule type" value="Genomic_DNA"/>
</dbReference>
<dbReference type="SUPFAM" id="SSF56300">
    <property type="entry name" value="Metallo-dependent phosphatases"/>
    <property type="match status" value="1"/>
</dbReference>
<dbReference type="Pfam" id="PF12850">
    <property type="entry name" value="Metallophos_2"/>
    <property type="match status" value="1"/>
</dbReference>
<dbReference type="CDD" id="cd00838">
    <property type="entry name" value="MPP_superfamily"/>
    <property type="match status" value="1"/>
</dbReference>
<dbReference type="InterPro" id="IPR050126">
    <property type="entry name" value="Ap4A_hydrolase"/>
</dbReference>
<sequence length="248" mass="28065">MKIAALYDIHGNYPALKAVSEQLDHLQPDLIVIGGDIVSGPMPLETLQLIDQLSKKFNTMGISGNNDQDVVDAYNGKRLFLSEHAQDQIRWVADQLSERQILELKRLSLNVTVGDDFFCHAVAKDNTTVFTPHSNVATIKTLFRSVRSPFIICGHTHLQFKLTIGHQQIINAGSIGMPFSDQEGAQWLWIVDNQQFLFKRTRIDKSEAVRLIGSSSYPYVDDFIEQHVKNTMSLSVAYQMLDKMMIDR</sequence>
<name>A0A6P1E4B5_LENHI</name>
<comment type="similarity">
    <text evidence="1">Belongs to the metallophosphoesterase superfamily. YfcE family.</text>
</comment>
<dbReference type="RefSeq" id="WP_003552410.1">
    <property type="nucleotide sequence ID" value="NZ_CABKOL010000106.1"/>
</dbReference>
<dbReference type="PIRSF" id="PIRSF000883">
    <property type="entry name" value="Pesterase_MJ0912"/>
    <property type="match status" value="1"/>
</dbReference>
<dbReference type="InterPro" id="IPR029052">
    <property type="entry name" value="Metallo-depent_PP-like"/>
</dbReference>
<dbReference type="GO" id="GO:0016791">
    <property type="term" value="F:phosphatase activity"/>
    <property type="evidence" value="ECO:0007669"/>
    <property type="project" value="TreeGrafter"/>
</dbReference>
<dbReference type="PANTHER" id="PTHR42850:SF2">
    <property type="entry name" value="BLL5683 PROTEIN"/>
    <property type="match status" value="1"/>
</dbReference>
<feature type="domain" description="Calcineurin-like phosphoesterase" evidence="2">
    <location>
        <begin position="1"/>
        <end position="183"/>
    </location>
</feature>
<evidence type="ECO:0000313" key="4">
    <source>
        <dbReference type="Proteomes" id="UP000465035"/>
    </source>
</evidence>
<dbReference type="InterPro" id="IPR024654">
    <property type="entry name" value="Calcineurin-like_PHP_lpxH"/>
</dbReference>
<proteinExistence type="inferred from homology"/>
<evidence type="ECO:0000313" key="3">
    <source>
        <dbReference type="EMBL" id="QHB51399.1"/>
    </source>
</evidence>
<protein>
    <submittedName>
        <fullName evidence="3">Metallophosphoesterase</fullName>
    </submittedName>
</protein>
<dbReference type="Proteomes" id="UP000465035">
    <property type="component" value="Chromosome"/>
</dbReference>
<dbReference type="PANTHER" id="PTHR42850">
    <property type="entry name" value="METALLOPHOSPHOESTERASE"/>
    <property type="match status" value="1"/>
</dbReference>
<evidence type="ECO:0000256" key="1">
    <source>
        <dbReference type="ARBA" id="ARBA00008950"/>
    </source>
</evidence>
<evidence type="ECO:0000259" key="2">
    <source>
        <dbReference type="Pfam" id="PF12850"/>
    </source>
</evidence>
<dbReference type="AlphaFoldDB" id="A0A6P1E4B5"/>
<accession>A0A6P1E4B5</accession>
<reference evidence="3 4" key="1">
    <citation type="submission" date="2019-12" db="EMBL/GenBank/DDBJ databases">
        <title>Lactobacillus hilgardii FLUB.</title>
        <authorList>
            <person name="Gustaw K."/>
        </authorList>
    </citation>
    <scope>NUCLEOTIDE SEQUENCE [LARGE SCALE GENOMIC DNA]</scope>
    <source>
        <strain evidence="3 4">FLUB</strain>
    </source>
</reference>
<dbReference type="GeneID" id="69057476"/>
<dbReference type="SMR" id="A0A6P1E4B5"/>
<dbReference type="GO" id="GO:0005737">
    <property type="term" value="C:cytoplasm"/>
    <property type="evidence" value="ECO:0007669"/>
    <property type="project" value="TreeGrafter"/>
</dbReference>